<dbReference type="EMBL" id="JACHKF010000001">
    <property type="protein sequence ID" value="MBB6569749.1"/>
    <property type="molecule type" value="Genomic_DNA"/>
</dbReference>
<dbReference type="Proteomes" id="UP000553957">
    <property type="component" value="Unassembled WGS sequence"/>
</dbReference>
<dbReference type="GO" id="GO:0008780">
    <property type="term" value="F:acyl-[acyl-carrier-protein]-UDP-N-acetylglucosamine O-acyltransferase activity"/>
    <property type="evidence" value="ECO:0007669"/>
    <property type="project" value="UniProtKB-EC"/>
</dbReference>
<dbReference type="PIRSF" id="PIRSF000456">
    <property type="entry name" value="UDP-GlcNAc_acltr"/>
    <property type="match status" value="1"/>
</dbReference>
<comment type="caution">
    <text evidence="8">The sequence shown here is derived from an EMBL/GenBank/DDBJ whole genome shotgun (WGS) entry which is preliminary data.</text>
</comment>
<keyword evidence="4" id="KW-0443">Lipid metabolism</keyword>
<dbReference type="SUPFAM" id="SSF51161">
    <property type="entry name" value="Trimeric LpxA-like enzymes"/>
    <property type="match status" value="1"/>
</dbReference>
<dbReference type="Gene3D" id="2.160.10.10">
    <property type="entry name" value="Hexapeptide repeat proteins"/>
    <property type="match status" value="1"/>
</dbReference>
<dbReference type="GO" id="GO:0009245">
    <property type="term" value="P:lipid A biosynthetic process"/>
    <property type="evidence" value="ECO:0007669"/>
    <property type="project" value="UniProtKB-KW"/>
</dbReference>
<evidence type="ECO:0000256" key="4">
    <source>
        <dbReference type="ARBA" id="ARBA00023098"/>
    </source>
</evidence>
<dbReference type="InterPro" id="IPR001451">
    <property type="entry name" value="Hexapep"/>
</dbReference>
<feature type="domain" description="UDP N-acetylglucosamine O-acyltransferase C-terminal" evidence="6">
    <location>
        <begin position="157"/>
        <end position="227"/>
    </location>
</feature>
<evidence type="ECO:0000313" key="9">
    <source>
        <dbReference type="Proteomes" id="UP000534306"/>
    </source>
</evidence>
<dbReference type="AlphaFoldDB" id="A0A7Y4KXD8"/>
<reference evidence="8 9" key="1">
    <citation type="submission" date="2020-05" db="EMBL/GenBank/DDBJ databases">
        <title>Genome sequence of Kribbella sandramycini ATCC 39419.</title>
        <authorList>
            <person name="Maclea K.S."/>
            <person name="Fair J.L."/>
        </authorList>
    </citation>
    <scope>NUCLEOTIDE SEQUENCE [LARGE SCALE GENOMIC DNA]</scope>
    <source>
        <strain evidence="8 9">ATCC 39419</strain>
    </source>
</reference>
<keyword evidence="5 8" id="KW-0012">Acyltransferase</keyword>
<dbReference type="RefSeq" id="WP_171672928.1">
    <property type="nucleotide sequence ID" value="NZ_BAAAGT010000002.1"/>
</dbReference>
<keyword evidence="2" id="KW-0441">Lipid A biosynthesis</keyword>
<evidence type="ECO:0000313" key="8">
    <source>
        <dbReference type="EMBL" id="NOL40424.1"/>
    </source>
</evidence>
<proteinExistence type="predicted"/>
<dbReference type="InterPro" id="IPR029098">
    <property type="entry name" value="Acetyltransf_C"/>
</dbReference>
<reference evidence="7 10" key="2">
    <citation type="submission" date="2020-08" db="EMBL/GenBank/DDBJ databases">
        <title>Sequencing the genomes of 1000 actinobacteria strains.</title>
        <authorList>
            <person name="Klenk H.-P."/>
        </authorList>
    </citation>
    <scope>NUCLEOTIDE SEQUENCE [LARGE SCALE GENOMIC DNA]</scope>
    <source>
        <strain evidence="7 10">DSM 15626</strain>
    </source>
</reference>
<gene>
    <name evidence="7" type="ORF">HNR71_005386</name>
    <name evidence="8" type="ORF">HPO96_09215</name>
</gene>
<dbReference type="PANTHER" id="PTHR43480">
    <property type="entry name" value="ACYL-[ACYL-CARRIER-PROTEIN]--UDP-N-ACETYLGLUCOSAMINE O-ACYLTRANSFERASE"/>
    <property type="match status" value="1"/>
</dbReference>
<dbReference type="Pfam" id="PF13720">
    <property type="entry name" value="Acetyltransf_11"/>
    <property type="match status" value="1"/>
</dbReference>
<evidence type="ECO:0000256" key="2">
    <source>
        <dbReference type="ARBA" id="ARBA00022556"/>
    </source>
</evidence>
<name>A0A7Y4KXD8_9ACTN</name>
<evidence type="ECO:0000313" key="7">
    <source>
        <dbReference type="EMBL" id="MBB6569749.1"/>
    </source>
</evidence>
<dbReference type="EC" id="2.3.1.129" evidence="7"/>
<dbReference type="Proteomes" id="UP000534306">
    <property type="component" value="Unassembled WGS sequence"/>
</dbReference>
<evidence type="ECO:0000313" key="10">
    <source>
        <dbReference type="Proteomes" id="UP000553957"/>
    </source>
</evidence>
<dbReference type="EMBL" id="JABJRC010000002">
    <property type="protein sequence ID" value="NOL40424.1"/>
    <property type="molecule type" value="Genomic_DNA"/>
</dbReference>
<evidence type="ECO:0000256" key="3">
    <source>
        <dbReference type="ARBA" id="ARBA00022679"/>
    </source>
</evidence>
<dbReference type="InterPro" id="IPR010137">
    <property type="entry name" value="Lipid_A_LpxA"/>
</dbReference>
<dbReference type="PANTHER" id="PTHR43480:SF1">
    <property type="entry name" value="ACYL-[ACYL-CARRIER-PROTEIN]--UDP-N-ACETYLGLUCOSAMINE O-ACYLTRANSFERASE, MITOCHONDRIAL-RELATED"/>
    <property type="match status" value="1"/>
</dbReference>
<protein>
    <submittedName>
        <fullName evidence="8">Acyl-[acyl-carrier-protein]--UDP-N-acetylglucosamine O-acyltransferase</fullName>
    </submittedName>
    <submittedName>
        <fullName evidence="7">UDP-N-acetylglucosamine acyltransferase</fullName>
        <ecNumber evidence="7">2.3.1.129</ecNumber>
    </submittedName>
</protein>
<dbReference type="InterPro" id="IPR011004">
    <property type="entry name" value="Trimer_LpxA-like_sf"/>
</dbReference>
<organism evidence="8 9">
    <name type="scientific">Kribbella sandramycini</name>
    <dbReference type="NCBI Taxonomy" id="60450"/>
    <lineage>
        <taxon>Bacteria</taxon>
        <taxon>Bacillati</taxon>
        <taxon>Actinomycetota</taxon>
        <taxon>Actinomycetes</taxon>
        <taxon>Propionibacteriales</taxon>
        <taxon>Kribbellaceae</taxon>
        <taxon>Kribbella</taxon>
    </lineage>
</organism>
<evidence type="ECO:0000256" key="5">
    <source>
        <dbReference type="ARBA" id="ARBA00023315"/>
    </source>
</evidence>
<sequence length="236" mass="23941">MVVIHPTAVVDGGAELAGDVVVGAYAVVHGGVRLGAGVWVDAHAVVGGAPQDLGFRGGRTLVEVGAGTAIREGAIVHRSTDVERPTRIGAGCLIMGQTHLGHDCQVGDGVVITQQAALGGHVSVGDGAVVGGMAAVHQRVRIGARAMVGALAKVTRDVLPFSSVDGNPATHRALNVVGLRRSEVTDADIRALRAAFGQLRTGGEVSGEHVLVQELAEFLQAESARGIAPFARGAAE</sequence>
<keyword evidence="3 8" id="KW-0808">Transferase</keyword>
<dbReference type="GO" id="GO:0016020">
    <property type="term" value="C:membrane"/>
    <property type="evidence" value="ECO:0007669"/>
    <property type="project" value="GOC"/>
</dbReference>
<accession>A0A7Y4KXD8</accession>
<evidence type="ECO:0000259" key="6">
    <source>
        <dbReference type="Pfam" id="PF13720"/>
    </source>
</evidence>
<dbReference type="Pfam" id="PF00132">
    <property type="entry name" value="Hexapep"/>
    <property type="match status" value="1"/>
</dbReference>
<keyword evidence="1" id="KW-0444">Lipid biosynthesis</keyword>
<evidence type="ECO:0000256" key="1">
    <source>
        <dbReference type="ARBA" id="ARBA00022516"/>
    </source>
</evidence>
<keyword evidence="9" id="KW-1185">Reference proteome</keyword>